<dbReference type="RefSeq" id="WP_054402441.1">
    <property type="nucleotide sequence ID" value="NZ_LIUT01000001.1"/>
</dbReference>
<dbReference type="AlphaFoldDB" id="A0A0M1P4T0"/>
<dbReference type="EMBL" id="LIUT01000001">
    <property type="protein sequence ID" value="KOR89397.1"/>
    <property type="molecule type" value="Genomic_DNA"/>
</dbReference>
<accession>A0A0M1P4T0</accession>
<dbReference type="PATRIC" id="fig|1705565.3.peg.3936"/>
<evidence type="ECO:0000313" key="1">
    <source>
        <dbReference type="EMBL" id="KOR89397.1"/>
    </source>
</evidence>
<dbReference type="OrthoDB" id="9014021at2"/>
<keyword evidence="2" id="KW-1185">Reference proteome</keyword>
<protein>
    <submittedName>
        <fullName evidence="1">Uncharacterized protein</fullName>
    </submittedName>
</protein>
<dbReference type="Proteomes" id="UP000036932">
    <property type="component" value="Unassembled WGS sequence"/>
</dbReference>
<comment type="caution">
    <text evidence="1">The sequence shown here is derived from an EMBL/GenBank/DDBJ whole genome shotgun (WGS) entry which is preliminary data.</text>
</comment>
<sequence length="86" mass="9792">MIKGIAIYDTENINAHEALDIGLSFFDAIGVCVNAATYYKFLSDGDHNEDHELIDISLDRLKENVLTGACDAFWLYRERKEICCFL</sequence>
<evidence type="ECO:0000313" key="2">
    <source>
        <dbReference type="Proteomes" id="UP000036932"/>
    </source>
</evidence>
<organism evidence="1 2">
    <name type="scientific">Paenibacillus solani</name>
    <dbReference type="NCBI Taxonomy" id="1705565"/>
    <lineage>
        <taxon>Bacteria</taxon>
        <taxon>Bacillati</taxon>
        <taxon>Bacillota</taxon>
        <taxon>Bacilli</taxon>
        <taxon>Bacillales</taxon>
        <taxon>Paenibacillaceae</taxon>
        <taxon>Paenibacillus</taxon>
    </lineage>
</organism>
<proteinExistence type="predicted"/>
<name>A0A0M1P4T0_9BACL</name>
<reference evidence="2" key="1">
    <citation type="submission" date="2015-08" db="EMBL/GenBank/DDBJ databases">
        <title>Genome sequencing project for genomic taxonomy and phylogenomics of Bacillus-like bacteria.</title>
        <authorList>
            <person name="Liu B."/>
            <person name="Wang J."/>
            <person name="Zhu Y."/>
            <person name="Liu G."/>
            <person name="Chen Q."/>
            <person name="Chen Z."/>
            <person name="Lan J."/>
            <person name="Che J."/>
            <person name="Ge C."/>
            <person name="Shi H."/>
            <person name="Pan Z."/>
            <person name="Liu X."/>
        </authorList>
    </citation>
    <scope>NUCLEOTIDE SEQUENCE [LARGE SCALE GENOMIC DNA]</scope>
    <source>
        <strain evidence="2">FJAT-22460</strain>
    </source>
</reference>
<gene>
    <name evidence="1" type="ORF">AM231_09770</name>
</gene>